<evidence type="ECO:0000313" key="3">
    <source>
        <dbReference type="Proteomes" id="UP001249851"/>
    </source>
</evidence>
<reference evidence="2" key="1">
    <citation type="journal article" date="2023" name="G3 (Bethesda)">
        <title>Whole genome assembly and annotation of the endangered Caribbean coral Acropora cervicornis.</title>
        <authorList>
            <person name="Selwyn J.D."/>
            <person name="Vollmer S.V."/>
        </authorList>
    </citation>
    <scope>NUCLEOTIDE SEQUENCE</scope>
    <source>
        <strain evidence="2">K2</strain>
    </source>
</reference>
<accession>A0AAD9QBD5</accession>
<keyword evidence="3" id="KW-1185">Reference proteome</keyword>
<evidence type="ECO:0000313" key="2">
    <source>
        <dbReference type="EMBL" id="KAK2558267.1"/>
    </source>
</evidence>
<dbReference type="Proteomes" id="UP001249851">
    <property type="component" value="Unassembled WGS sequence"/>
</dbReference>
<dbReference type="AlphaFoldDB" id="A0AAD9QBD5"/>
<name>A0AAD9QBD5_ACRCE</name>
<dbReference type="InterPro" id="IPR031745">
    <property type="entry name" value="Vps53_C"/>
</dbReference>
<proteinExistence type="predicted"/>
<evidence type="ECO:0000259" key="1">
    <source>
        <dbReference type="Pfam" id="PF16854"/>
    </source>
</evidence>
<dbReference type="EMBL" id="JARQWQ010000045">
    <property type="protein sequence ID" value="KAK2558267.1"/>
    <property type="molecule type" value="Genomic_DNA"/>
</dbReference>
<dbReference type="GO" id="GO:0000938">
    <property type="term" value="C:GARP complex"/>
    <property type="evidence" value="ECO:0007669"/>
    <property type="project" value="InterPro"/>
</dbReference>
<dbReference type="PANTHER" id="PTHR12820">
    <property type="entry name" value="VACUOLAR SORTING PROTEIN 53"/>
    <property type="match status" value="1"/>
</dbReference>
<dbReference type="GO" id="GO:0042147">
    <property type="term" value="P:retrograde transport, endosome to Golgi"/>
    <property type="evidence" value="ECO:0007669"/>
    <property type="project" value="InterPro"/>
</dbReference>
<dbReference type="Gene3D" id="1.10.357.110">
    <property type="entry name" value="Vacuolar protein sorting-associated protein 53, C-terminus"/>
    <property type="match status" value="1"/>
</dbReference>
<organism evidence="2 3">
    <name type="scientific">Acropora cervicornis</name>
    <name type="common">Staghorn coral</name>
    <dbReference type="NCBI Taxonomy" id="6130"/>
    <lineage>
        <taxon>Eukaryota</taxon>
        <taxon>Metazoa</taxon>
        <taxon>Cnidaria</taxon>
        <taxon>Anthozoa</taxon>
        <taxon>Hexacorallia</taxon>
        <taxon>Scleractinia</taxon>
        <taxon>Astrocoeniina</taxon>
        <taxon>Acroporidae</taxon>
        <taxon>Acropora</taxon>
    </lineage>
</organism>
<dbReference type="GO" id="GO:0005829">
    <property type="term" value="C:cytosol"/>
    <property type="evidence" value="ECO:0007669"/>
    <property type="project" value="GOC"/>
</dbReference>
<dbReference type="PANTHER" id="PTHR12820:SF0">
    <property type="entry name" value="VACUOLAR PROTEIN SORTING-ASSOCIATED PROTEIN 53 HOMOLOG"/>
    <property type="match status" value="1"/>
</dbReference>
<comment type="caution">
    <text evidence="2">The sequence shown here is derived from an EMBL/GenBank/DDBJ whole genome shotgun (WGS) entry which is preliminary data.</text>
</comment>
<sequence>MIRVVMSPHDPVVGFIDNYIKLMEDTETSNFQKLLDMKGLKRSEQHNMLELFRSRHAFPGAGSVSGDTAQVQMLAATEQESSRIKKLERLIKKPF</sequence>
<feature type="domain" description="Vps53 C-terminal" evidence="1">
    <location>
        <begin position="1"/>
        <end position="40"/>
    </location>
</feature>
<dbReference type="InterPro" id="IPR039766">
    <property type="entry name" value="Vps53"/>
</dbReference>
<reference evidence="2" key="2">
    <citation type="journal article" date="2023" name="Science">
        <title>Genomic signatures of disease resistance in endangered staghorn corals.</title>
        <authorList>
            <person name="Vollmer S.V."/>
            <person name="Selwyn J.D."/>
            <person name="Despard B.A."/>
            <person name="Roesel C.L."/>
        </authorList>
    </citation>
    <scope>NUCLEOTIDE SEQUENCE</scope>
    <source>
        <strain evidence="2">K2</strain>
    </source>
</reference>
<protein>
    <submittedName>
        <fullName evidence="2">Vacuolar protein sorting-associated protein 53-like protein</fullName>
    </submittedName>
</protein>
<gene>
    <name evidence="2" type="ORF">P5673_019389</name>
</gene>
<dbReference type="InterPro" id="IPR038260">
    <property type="entry name" value="Vps53_C_sf"/>
</dbReference>
<dbReference type="Pfam" id="PF16854">
    <property type="entry name" value="VPS53_C"/>
    <property type="match status" value="1"/>
</dbReference>